<keyword evidence="3" id="KW-1185">Reference proteome</keyword>
<dbReference type="EMBL" id="CM007902">
    <property type="protein sequence ID" value="OTG02805.1"/>
    <property type="molecule type" value="Genomic_DNA"/>
</dbReference>
<reference evidence="1 3" key="1">
    <citation type="journal article" date="2017" name="Nature">
        <title>The sunflower genome provides insights into oil metabolism, flowering and Asterid evolution.</title>
        <authorList>
            <person name="Badouin H."/>
            <person name="Gouzy J."/>
            <person name="Grassa C.J."/>
            <person name="Murat F."/>
            <person name="Staton S.E."/>
            <person name="Cottret L."/>
            <person name="Lelandais-Briere C."/>
            <person name="Owens G.L."/>
            <person name="Carrere S."/>
            <person name="Mayjonade B."/>
            <person name="Legrand L."/>
            <person name="Gill N."/>
            <person name="Kane N.C."/>
            <person name="Bowers J.E."/>
            <person name="Hubner S."/>
            <person name="Bellec A."/>
            <person name="Berard A."/>
            <person name="Berges H."/>
            <person name="Blanchet N."/>
            <person name="Boniface M.C."/>
            <person name="Brunel D."/>
            <person name="Catrice O."/>
            <person name="Chaidir N."/>
            <person name="Claudel C."/>
            <person name="Donnadieu C."/>
            <person name="Faraut T."/>
            <person name="Fievet G."/>
            <person name="Helmstetter N."/>
            <person name="King M."/>
            <person name="Knapp S.J."/>
            <person name="Lai Z."/>
            <person name="Le Paslier M.C."/>
            <person name="Lippi Y."/>
            <person name="Lorenzon L."/>
            <person name="Mandel J.R."/>
            <person name="Marage G."/>
            <person name="Marchand G."/>
            <person name="Marquand E."/>
            <person name="Bret-Mestries E."/>
            <person name="Morien E."/>
            <person name="Nambeesan S."/>
            <person name="Nguyen T."/>
            <person name="Pegot-Espagnet P."/>
            <person name="Pouilly N."/>
            <person name="Raftis F."/>
            <person name="Sallet E."/>
            <person name="Schiex T."/>
            <person name="Thomas J."/>
            <person name="Vandecasteele C."/>
            <person name="Vares D."/>
            <person name="Vear F."/>
            <person name="Vautrin S."/>
            <person name="Crespi M."/>
            <person name="Mangin B."/>
            <person name="Burke J.M."/>
            <person name="Salse J."/>
            <person name="Munos S."/>
            <person name="Vincourt P."/>
            <person name="Rieseberg L.H."/>
            <person name="Langlade N.B."/>
        </authorList>
    </citation>
    <scope>NUCLEOTIDE SEQUENCE [LARGE SCALE GENOMIC DNA]</scope>
    <source>
        <strain evidence="3">cv. SF193</strain>
        <tissue evidence="1">Leaves</tissue>
    </source>
</reference>
<dbReference type="EMBL" id="MNCJ02000328">
    <property type="protein sequence ID" value="KAF5774879.1"/>
    <property type="molecule type" value="Genomic_DNA"/>
</dbReference>
<sequence length="65" mass="7549">MSIVESYVHRGEERKDSCIAINQRLLKQDIKTSQYIDPSQVLFELPEYNQAQRATEHIKNKASAK</sequence>
<dbReference type="Gramene" id="mRNA:HanXRQr2_Chr13g0605741">
    <property type="protein sequence ID" value="mRNA:HanXRQr2_Chr13g0605741"/>
    <property type="gene ID" value="HanXRQr2_Chr13g0605741"/>
</dbReference>
<name>A0A251SVB5_HELAN</name>
<protein>
    <submittedName>
        <fullName evidence="2">Uncharacterized protein</fullName>
    </submittedName>
</protein>
<dbReference type="AlphaFoldDB" id="A0A251SVB5"/>
<dbReference type="Proteomes" id="UP000215914">
    <property type="component" value="Chromosome 13"/>
</dbReference>
<evidence type="ECO:0000313" key="1">
    <source>
        <dbReference type="EMBL" id="KAF5774879.1"/>
    </source>
</evidence>
<evidence type="ECO:0000313" key="2">
    <source>
        <dbReference type="EMBL" id="OTG02805.1"/>
    </source>
</evidence>
<gene>
    <name evidence="2" type="ORF">HannXRQ_Chr13g0417151</name>
    <name evidence="1" type="ORF">HanXRQr2_Chr13g0605741</name>
</gene>
<evidence type="ECO:0000313" key="3">
    <source>
        <dbReference type="Proteomes" id="UP000215914"/>
    </source>
</evidence>
<dbReference type="InParanoid" id="A0A251SVB5"/>
<accession>A0A251SVB5</accession>
<proteinExistence type="predicted"/>
<reference evidence="1" key="3">
    <citation type="submission" date="2020-06" db="EMBL/GenBank/DDBJ databases">
        <title>Helianthus annuus Genome sequencing and assembly Release 2.</title>
        <authorList>
            <person name="Gouzy J."/>
            <person name="Langlade N."/>
            <person name="Munos S."/>
        </authorList>
    </citation>
    <scope>NUCLEOTIDE SEQUENCE</scope>
    <source>
        <tissue evidence="1">Leaves</tissue>
    </source>
</reference>
<organism evidence="2 3">
    <name type="scientific">Helianthus annuus</name>
    <name type="common">Common sunflower</name>
    <dbReference type="NCBI Taxonomy" id="4232"/>
    <lineage>
        <taxon>Eukaryota</taxon>
        <taxon>Viridiplantae</taxon>
        <taxon>Streptophyta</taxon>
        <taxon>Embryophyta</taxon>
        <taxon>Tracheophyta</taxon>
        <taxon>Spermatophyta</taxon>
        <taxon>Magnoliopsida</taxon>
        <taxon>eudicotyledons</taxon>
        <taxon>Gunneridae</taxon>
        <taxon>Pentapetalae</taxon>
        <taxon>asterids</taxon>
        <taxon>campanulids</taxon>
        <taxon>Asterales</taxon>
        <taxon>Asteraceae</taxon>
        <taxon>Asteroideae</taxon>
        <taxon>Heliantheae alliance</taxon>
        <taxon>Heliantheae</taxon>
        <taxon>Helianthus</taxon>
    </lineage>
</organism>
<reference evidence="2" key="2">
    <citation type="submission" date="2017-02" db="EMBL/GenBank/DDBJ databases">
        <title>Sunflower complete genome.</title>
        <authorList>
            <person name="Langlade N."/>
            <person name="Munos S."/>
        </authorList>
    </citation>
    <scope>NUCLEOTIDE SEQUENCE [LARGE SCALE GENOMIC DNA]</scope>
    <source>
        <tissue evidence="2">Leaves</tissue>
    </source>
</reference>